<dbReference type="InterPro" id="IPR025997">
    <property type="entry name" value="SBP_2_dom"/>
</dbReference>
<evidence type="ECO:0000256" key="10">
    <source>
        <dbReference type="ARBA" id="ARBA00034323"/>
    </source>
</evidence>
<dbReference type="InterPro" id="IPR028082">
    <property type="entry name" value="Peripla_BP_I"/>
</dbReference>
<evidence type="ECO:0000256" key="8">
    <source>
        <dbReference type="ARBA" id="ARBA00022764"/>
    </source>
</evidence>
<evidence type="ECO:0000256" key="1">
    <source>
        <dbReference type="ARBA" id="ARBA00004418"/>
    </source>
</evidence>
<dbReference type="SUPFAM" id="SSF53822">
    <property type="entry name" value="Periplasmic binding protein-like I"/>
    <property type="match status" value="1"/>
</dbReference>
<dbReference type="GO" id="GO:0046872">
    <property type="term" value="F:metal ion binding"/>
    <property type="evidence" value="ECO:0007669"/>
    <property type="project" value="UniProtKB-KW"/>
</dbReference>
<gene>
    <name evidence="14" type="ORF">CF386_08230</name>
</gene>
<evidence type="ECO:0000313" key="15">
    <source>
        <dbReference type="Proteomes" id="UP000242175"/>
    </source>
</evidence>
<dbReference type="Proteomes" id="UP000242175">
    <property type="component" value="Chromosome small"/>
</dbReference>
<feature type="chain" id="PRO_5013075548" description="Autoinducer 2-binding periplasmic protein LuxP" evidence="12">
    <location>
        <begin position="24"/>
        <end position="330"/>
    </location>
</feature>
<dbReference type="GO" id="GO:0030288">
    <property type="term" value="C:outer membrane-bounded periplasmic space"/>
    <property type="evidence" value="ECO:0007669"/>
    <property type="project" value="TreeGrafter"/>
</dbReference>
<evidence type="ECO:0000256" key="11">
    <source>
        <dbReference type="ARBA" id="ARBA00034344"/>
    </source>
</evidence>
<dbReference type="Pfam" id="PF13407">
    <property type="entry name" value="Peripla_BP_4"/>
    <property type="match status" value="1"/>
</dbReference>
<comment type="subunit">
    <text evidence="10">The ABC transporter complex is composed of one ATP-binding protein (MglA), two transmembrane proteins (MglC) and a solute-binding protein (MglB).</text>
</comment>
<organism evidence="14 15">
    <name type="scientific">Paraphotobacterium marinum</name>
    <dbReference type="NCBI Taxonomy" id="1755811"/>
    <lineage>
        <taxon>Bacteria</taxon>
        <taxon>Pseudomonadati</taxon>
        <taxon>Pseudomonadota</taxon>
        <taxon>Gammaproteobacteria</taxon>
        <taxon>Vibrionales</taxon>
        <taxon>Vibrionaceae</taxon>
        <taxon>Paraphotobacterium</taxon>
    </lineage>
</organism>
<comment type="subcellular location">
    <subcellularLocation>
        <location evidence="1">Periplasm</location>
    </subcellularLocation>
</comment>
<evidence type="ECO:0000256" key="6">
    <source>
        <dbReference type="ARBA" id="ARBA00022723"/>
    </source>
</evidence>
<comment type="similarity">
    <text evidence="2">Belongs to the bacterial solute-binding protein 2 family.</text>
</comment>
<dbReference type="GO" id="GO:0030246">
    <property type="term" value="F:carbohydrate binding"/>
    <property type="evidence" value="ECO:0007669"/>
    <property type="project" value="InterPro"/>
</dbReference>
<evidence type="ECO:0000256" key="9">
    <source>
        <dbReference type="ARBA" id="ARBA00022837"/>
    </source>
</evidence>
<protein>
    <recommendedName>
        <fullName evidence="3">Autoinducer 2-binding periplasmic protein LuxP</fullName>
    </recommendedName>
    <alternativeName>
        <fullName evidence="11">D-galactose/methyl-galactoside binding periplasmic protein MglB</fullName>
    </alternativeName>
</protein>
<dbReference type="KEGG" id="pmai:CF386_08230"/>
<proteinExistence type="inferred from homology"/>
<dbReference type="PANTHER" id="PTHR30036">
    <property type="entry name" value="D-XYLOSE-BINDING PERIPLASMIC PROTEIN"/>
    <property type="match status" value="1"/>
</dbReference>
<feature type="domain" description="Periplasmic binding protein" evidence="13">
    <location>
        <begin position="26"/>
        <end position="296"/>
    </location>
</feature>
<accession>A0A220VFP0</accession>
<dbReference type="NCBIfam" id="NF011924">
    <property type="entry name" value="PRK15395.1"/>
    <property type="match status" value="1"/>
</dbReference>
<dbReference type="GO" id="GO:0055085">
    <property type="term" value="P:transmembrane transport"/>
    <property type="evidence" value="ECO:0007669"/>
    <property type="project" value="UniProtKB-ARBA"/>
</dbReference>
<dbReference type="OrthoDB" id="9813037at2"/>
<dbReference type="RefSeq" id="WP_089073954.1">
    <property type="nucleotide sequence ID" value="NZ_CBCSAM010000002.1"/>
</dbReference>
<keyword evidence="8" id="KW-0574">Periplasm</keyword>
<evidence type="ECO:0000313" key="14">
    <source>
        <dbReference type="EMBL" id="ASK79046.1"/>
    </source>
</evidence>
<reference evidence="14 15" key="1">
    <citation type="journal article" date="2016" name="Int. J. Syst. Evol. Microbiol.">
        <title>Paraphotobacterium marinum gen. nov., sp. nov., a member of the family Vibrionaceae, isolated from surface seawater.</title>
        <authorList>
            <person name="Huang Z."/>
            <person name="Dong C."/>
            <person name="Shao Z."/>
        </authorList>
    </citation>
    <scope>NUCLEOTIDE SEQUENCE [LARGE SCALE GENOMIC DNA]</scope>
    <source>
        <strain evidence="14 15">NSCS20N07D</strain>
    </source>
</reference>
<dbReference type="CDD" id="cd01539">
    <property type="entry name" value="PBP1_GGBP"/>
    <property type="match status" value="1"/>
</dbReference>
<evidence type="ECO:0000256" key="12">
    <source>
        <dbReference type="SAM" id="SignalP"/>
    </source>
</evidence>
<keyword evidence="15" id="KW-1185">Reference proteome</keyword>
<evidence type="ECO:0000259" key="13">
    <source>
        <dbReference type="Pfam" id="PF13407"/>
    </source>
</evidence>
<keyword evidence="4" id="KW-0813">Transport</keyword>
<keyword evidence="9" id="KW-0106">Calcium</keyword>
<sequence>MKLKKMTVIAGLCAGLISTSTLATTIGVTIYDYKDNFMNKFRNDLTADAKLQGDTKLILTDSQNDQGKQLDQVQTLLARGVDVLAINLVDPKAAKTIIRKAKQNNVPVVFFNKKPSQAALDSYDKAYYVGADAKQSGIMQGDVIADAWKKHPSWDKDKNGVINYVLIKGEMGHPDAEARTKFVIDELHKKGYKTKQLHLDTADWSTAKAKDKMDAWLAGPDADQIEVVISNNDAMAWGAVTSLKQNHKNIPVFGIDGMKQTFKYMQDGKMYGTVLNDDKNQAKAVLKLATNLANDKAADDNLGYTIQDKVIYVPYVGVSDDNLSQYIAKN</sequence>
<keyword evidence="7 12" id="KW-0732">Signal</keyword>
<dbReference type="InterPro" id="IPR050555">
    <property type="entry name" value="Bact_Solute-Bind_Prot2"/>
</dbReference>
<dbReference type="AlphaFoldDB" id="A0A220VFP0"/>
<dbReference type="PANTHER" id="PTHR30036:SF2">
    <property type="entry name" value="D-GALACTOSE_METHYL-GALACTOSIDE BINDING PERIPLASMIC PROTEIN MGLB"/>
    <property type="match status" value="1"/>
</dbReference>
<evidence type="ECO:0000256" key="7">
    <source>
        <dbReference type="ARBA" id="ARBA00022729"/>
    </source>
</evidence>
<feature type="signal peptide" evidence="12">
    <location>
        <begin position="1"/>
        <end position="23"/>
    </location>
</feature>
<evidence type="ECO:0000256" key="4">
    <source>
        <dbReference type="ARBA" id="ARBA00022448"/>
    </source>
</evidence>
<name>A0A220VFP0_9GAMM</name>
<evidence type="ECO:0000256" key="5">
    <source>
        <dbReference type="ARBA" id="ARBA00022597"/>
    </source>
</evidence>
<dbReference type="EMBL" id="CP022356">
    <property type="protein sequence ID" value="ASK79046.1"/>
    <property type="molecule type" value="Genomic_DNA"/>
</dbReference>
<keyword evidence="6" id="KW-0479">Metal-binding</keyword>
<dbReference type="Gene3D" id="3.40.50.2300">
    <property type="match status" value="2"/>
</dbReference>
<evidence type="ECO:0000256" key="2">
    <source>
        <dbReference type="ARBA" id="ARBA00007639"/>
    </source>
</evidence>
<dbReference type="InterPro" id="IPR044085">
    <property type="entry name" value="MglB-like_PBP1"/>
</dbReference>
<evidence type="ECO:0000256" key="3">
    <source>
        <dbReference type="ARBA" id="ARBA00022181"/>
    </source>
</evidence>
<keyword evidence="5" id="KW-0762">Sugar transport</keyword>